<organism evidence="2 3">
    <name type="scientific">Methylobacterium indicum</name>
    <dbReference type="NCBI Taxonomy" id="1775910"/>
    <lineage>
        <taxon>Bacteria</taxon>
        <taxon>Pseudomonadati</taxon>
        <taxon>Pseudomonadota</taxon>
        <taxon>Alphaproteobacteria</taxon>
        <taxon>Hyphomicrobiales</taxon>
        <taxon>Methylobacteriaceae</taxon>
        <taxon>Methylobacterium</taxon>
    </lineage>
</organism>
<reference evidence="2" key="1">
    <citation type="submission" date="2020-11" db="EMBL/GenBank/DDBJ databases">
        <title>Complete genome sequence of a novel pathogenic Methylobacterium strain isolated from rice in Vietnam.</title>
        <authorList>
            <person name="Lai K."/>
            <person name="Okazaki S."/>
            <person name="Higashi K."/>
            <person name="Mori H."/>
            <person name="Toyoda A."/>
            <person name="Kurokawa K."/>
        </authorList>
    </citation>
    <scope>NUCLEOTIDE SEQUENCE</scope>
    <source>
        <strain evidence="2">VL1</strain>
    </source>
</reference>
<gene>
    <name evidence="2" type="ORF">mvi_20720</name>
</gene>
<proteinExistence type="predicted"/>
<evidence type="ECO:0000313" key="2">
    <source>
        <dbReference type="EMBL" id="BCM83611.1"/>
    </source>
</evidence>
<protein>
    <submittedName>
        <fullName evidence="2">Uncharacterized protein</fullName>
    </submittedName>
</protein>
<accession>A0A8H9C6B5</accession>
<feature type="compositionally biased region" description="Pro residues" evidence="1">
    <location>
        <begin position="82"/>
        <end position="95"/>
    </location>
</feature>
<evidence type="ECO:0000256" key="1">
    <source>
        <dbReference type="SAM" id="MobiDB-lite"/>
    </source>
</evidence>
<dbReference type="RefSeq" id="WP_207182637.1">
    <property type="nucleotide sequence ID" value="NZ_AP024145.1"/>
</dbReference>
<dbReference type="EMBL" id="AP024145">
    <property type="protein sequence ID" value="BCM83611.1"/>
    <property type="molecule type" value="Genomic_DNA"/>
</dbReference>
<name>A0A8H9C6B5_9HYPH</name>
<evidence type="ECO:0000313" key="3">
    <source>
        <dbReference type="Proteomes" id="UP000663508"/>
    </source>
</evidence>
<feature type="region of interest" description="Disordered" evidence="1">
    <location>
        <begin position="73"/>
        <end position="109"/>
    </location>
</feature>
<dbReference type="AlphaFoldDB" id="A0A8H9C6B5"/>
<sequence length="109" mass="11862">MTAVQPRGVFVDALWRLDLVETKRRLALVRAACRAASIEAGGDKELDAALARVDADLLYAAQRAVETLATELALHERDRGPPPDTPAAEPTPPPVRYARLPRLTPRTSP</sequence>
<dbReference type="Proteomes" id="UP000663508">
    <property type="component" value="Chromosome"/>
</dbReference>
<dbReference type="KEGG" id="mind:mvi_20720"/>